<organism evidence="1 2">
    <name type="scientific">Salipiger abyssi</name>
    <dbReference type="NCBI Taxonomy" id="1250539"/>
    <lineage>
        <taxon>Bacteria</taxon>
        <taxon>Pseudomonadati</taxon>
        <taxon>Pseudomonadota</taxon>
        <taxon>Alphaproteobacteria</taxon>
        <taxon>Rhodobacterales</taxon>
        <taxon>Roseobacteraceae</taxon>
        <taxon>Salipiger</taxon>
    </lineage>
</organism>
<dbReference type="InterPro" id="IPR023393">
    <property type="entry name" value="START-like_dom_sf"/>
</dbReference>
<dbReference type="Gene3D" id="3.30.530.20">
    <property type="match status" value="1"/>
</dbReference>
<dbReference type="SUPFAM" id="SSF55961">
    <property type="entry name" value="Bet v1-like"/>
    <property type="match status" value="1"/>
</dbReference>
<keyword evidence="2" id="KW-1185">Reference proteome</keyword>
<dbReference type="KEGG" id="paby:Ga0080574_TMP234"/>
<dbReference type="PANTHER" id="PTHR38588:SF1">
    <property type="entry name" value="BLL0334 PROTEIN"/>
    <property type="match status" value="1"/>
</dbReference>
<dbReference type="AlphaFoldDB" id="A0A1P8UMH9"/>
<dbReference type="EMBL" id="CP015090">
    <property type="protein sequence ID" value="APZ50568.1"/>
    <property type="molecule type" value="Genomic_DNA"/>
</dbReference>
<accession>A0A1P8UMH9</accession>
<gene>
    <name evidence="1" type="ORF">Ga0080574_TMP234</name>
</gene>
<evidence type="ECO:0000313" key="2">
    <source>
        <dbReference type="Proteomes" id="UP000187059"/>
    </source>
</evidence>
<reference evidence="1 2" key="1">
    <citation type="submission" date="2016-04" db="EMBL/GenBank/DDBJ databases">
        <title>Deep-sea bacteria in the southern Pacific.</title>
        <authorList>
            <person name="Tang K."/>
        </authorList>
    </citation>
    <scope>NUCLEOTIDE SEQUENCE [LARGE SCALE GENOMIC DNA]</scope>
    <source>
        <strain evidence="1 2">JLT2014</strain>
        <plasmid evidence="2">ppaby2</plasmid>
    </source>
</reference>
<keyword evidence="1" id="KW-0614">Plasmid</keyword>
<protein>
    <recommendedName>
        <fullName evidence="3">Carbon monoxide dehydrogenase subunit G</fullName>
    </recommendedName>
</protein>
<dbReference type="PANTHER" id="PTHR38588">
    <property type="entry name" value="BLL0334 PROTEIN"/>
    <property type="match status" value="1"/>
</dbReference>
<evidence type="ECO:0008006" key="3">
    <source>
        <dbReference type="Google" id="ProtNLM"/>
    </source>
</evidence>
<dbReference type="Proteomes" id="UP000187059">
    <property type="component" value="Plasmid pPABY2"/>
</dbReference>
<dbReference type="RefSeq" id="WP_076694352.1">
    <property type="nucleotide sequence ID" value="NZ_CP015090.1"/>
</dbReference>
<dbReference type="Pfam" id="PF06240">
    <property type="entry name" value="COXG"/>
    <property type="match status" value="1"/>
</dbReference>
<geneLocation type="plasmid" evidence="2">
    <name>ppaby2</name>
</geneLocation>
<proteinExistence type="predicted"/>
<evidence type="ECO:0000313" key="1">
    <source>
        <dbReference type="EMBL" id="APZ50568.1"/>
    </source>
</evidence>
<sequence>MKLTGKISVAAPRDRVFAAVRDAEFFASCVDGVSDMKEIDDRNYTAVLKTRVAYIRFSFDVEVQITRIEEPYLIEAQVTGTPAGIVGRLTSTALTELHEQDGETIIEYTIDSHLTGRLGSIGQPVLKSKAREMEKEFTKRLRAAFDLAPAEGGKA</sequence>
<name>A0A1P8UMH9_9RHOB</name>
<dbReference type="InterPro" id="IPR010419">
    <property type="entry name" value="CO_DH_gsu"/>
</dbReference>